<dbReference type="GO" id="GO:0005789">
    <property type="term" value="C:endoplasmic reticulum membrane"/>
    <property type="evidence" value="ECO:0007669"/>
    <property type="project" value="UniProtKB-SubCell"/>
</dbReference>
<dbReference type="STRING" id="5288.A0A5C5FU69"/>
<comment type="pathway">
    <text evidence="13 14">Phospholipid metabolism; phosphatidylcholine biosynthesis.</text>
</comment>
<sequence>MDAPDPPAPAAVAESTLRRRHLATSTTAAPPASAPAPEQPDTGLDARTNDKSEDGPYGKTPDGTVFKIPQTHNMLSSLFDPRFPKSNIDLLTLFLLGSQLVLFVSLSRPVARVFFGLYFALWRLAYDAGLGYVLRRQSEHRWIVKTVRREGWFDLDRRPAVAKWARSELRKKMGNDYNFENVPLEFNVWILFRHSVDVILLNDFLSYVLFSLSFLTLSGPPGHSAFFHVLRWTGGIVLLLFNLWVKTDAHRIVKDYAWYWGDAFFLSLQNLVFDGVFEFAPHPMYSVGYAGYYGLSLIVASPTVLFVSLAAHAAQFGFLVAFENPHIERTYGQRKPLAARTPLHPVATAAAEAEAGVVGFPARERSGSGASNSSALSTPSMTDGASTTSTTTAVEDDDEAVTEAERDDAPTPLGFAPEKKARSLSTASSVFSPVAQAYTVQQQQQQQPVVTRHDLDNKFFQKDLTVLKNFDAFRARDFTTLLVLVYALVPSFLPSLSRSTQIALLFLHALAWRAFHTVALGVALKKQSERKWLVRHFLKHYHHEREGDAVSETFENWKGIYNLSLCMTYASFVALAWKCYSIPANWGVGAVVVRHTLGLLLIALHVWTSMSTYEALGPFGYFYGDFFISEYPHELYYTGIFRFLNNPERSMGGAAFFGIVLLAGSKLVLAQAVIAIVAHWWFLSFVENPHMQRLYGNTLRKDAGVTKTLRNAVRRVSEHRKGDDAHKTRQDLLDRISKNVREVQGTVEKVFEETADAVEEFLSKSGPAVKGYVQDTKILLQQSGERFVISRVAAPSDLASYDASQYSLTLRPSAFPPLVPHASTSSAPALRYHLGEPVHVAWTAPANHSRKDWIGVYRREANKSELVTKVSSQGKWLGVHDDEWTGDRYEGRAGDAAAPRKEGQQAGKLVFSGKKLPWRTGQYEFRYHHDGKHSVMSISSPFEIFVDTPAPSTADDPVAVHEALTHIVSKTLALDPEAVPASALPLVEQAQLQEAQAGLLSPSLASAGATAATTTALDTKGKGKAAPLPGAYDPSSPDAVTSPTSPIGAVSPALSSRAVPLSDPDDFVLYSLDEASHIAYAIEVAFGVELDKEVVLAAANVKKLAARVAEARKVLGLKPGEGGTGMKADLREA</sequence>
<keyword evidence="5 13" id="KW-0949">S-adenosyl-L-methionine</keyword>
<dbReference type="PROSITE" id="PS51598">
    <property type="entry name" value="SAM_CHO2"/>
    <property type="match status" value="1"/>
</dbReference>
<feature type="transmembrane region" description="Helical" evidence="13 14">
    <location>
        <begin position="586"/>
        <end position="607"/>
    </location>
</feature>
<comment type="caution">
    <text evidence="13 14">Lacks conserved residue(s) required for the propagation of feature annotation.</text>
</comment>
<keyword evidence="7 13" id="KW-0256">Endoplasmic reticulum</keyword>
<dbReference type="InterPro" id="IPR016219">
    <property type="entry name" value="Phosphatid-EA_MeTrfase_fun"/>
</dbReference>
<dbReference type="PANTHER" id="PTHR32138">
    <property type="entry name" value="PHOSPHATIDYLETHANOLAMINE N-METHYLTRANSFERASE"/>
    <property type="match status" value="1"/>
</dbReference>
<dbReference type="GO" id="GO:0006656">
    <property type="term" value="P:phosphatidylcholine biosynthetic process"/>
    <property type="evidence" value="ECO:0007669"/>
    <property type="project" value="UniProtKB-UniRule"/>
</dbReference>
<keyword evidence="3 13" id="KW-0489">Methyltransferase</keyword>
<dbReference type="EMBL" id="SOZI01000073">
    <property type="protein sequence ID" value="TNY20215.1"/>
    <property type="molecule type" value="Genomic_DNA"/>
</dbReference>
<evidence type="ECO:0000256" key="10">
    <source>
        <dbReference type="ARBA" id="ARBA00023136"/>
    </source>
</evidence>
<dbReference type="UniPathway" id="UPA00753"/>
<evidence type="ECO:0000256" key="9">
    <source>
        <dbReference type="ARBA" id="ARBA00023098"/>
    </source>
</evidence>
<keyword evidence="17" id="KW-1185">Reference proteome</keyword>
<dbReference type="GO" id="GO:0004608">
    <property type="term" value="F:phosphatidylethanolamine N-methyltransferase activity"/>
    <property type="evidence" value="ECO:0007669"/>
    <property type="project" value="UniProtKB-UniRule"/>
</dbReference>
<accession>A0A5C5FU69</accession>
<evidence type="ECO:0000313" key="16">
    <source>
        <dbReference type="EMBL" id="TNY20215.1"/>
    </source>
</evidence>
<keyword evidence="11 13" id="KW-0594">Phospholipid biosynthesis</keyword>
<dbReference type="PANTHER" id="PTHR32138:SF0">
    <property type="entry name" value="PHOSPHATIDYLETHANOLAMINE N-METHYLTRANSFERASE"/>
    <property type="match status" value="1"/>
</dbReference>
<dbReference type="Proteomes" id="UP000311382">
    <property type="component" value="Unassembled WGS sequence"/>
</dbReference>
<feature type="compositionally biased region" description="Basic and acidic residues" evidence="15">
    <location>
        <begin position="47"/>
        <end position="56"/>
    </location>
</feature>
<evidence type="ECO:0000256" key="6">
    <source>
        <dbReference type="ARBA" id="ARBA00022692"/>
    </source>
</evidence>
<feature type="transmembrane region" description="Helical" evidence="13 14">
    <location>
        <begin position="225"/>
        <end position="245"/>
    </location>
</feature>
<protein>
    <recommendedName>
        <fullName evidence="13 14">Phosphatidylethanolamine N-methyltransferase</fullName>
        <shortName evidence="13">PE methyltransferase</shortName>
        <shortName evidence="13 14">PEAMT</shortName>
        <shortName evidence="13">PEMT</shortName>
        <ecNumber evidence="13 14">2.1.1.17</ecNumber>
    </recommendedName>
</protein>
<evidence type="ECO:0000313" key="17">
    <source>
        <dbReference type="Proteomes" id="UP000311382"/>
    </source>
</evidence>
<evidence type="ECO:0000256" key="14">
    <source>
        <dbReference type="RuleBase" id="RU361122"/>
    </source>
</evidence>
<comment type="subcellular location">
    <subcellularLocation>
        <location evidence="1">Endomembrane system</location>
        <topology evidence="1">Multi-pass membrane protein</topology>
    </subcellularLocation>
    <subcellularLocation>
        <location evidence="13 14">Endoplasmic reticulum membrane</location>
        <topology evidence="13 14">Multi-pass membrane protein</topology>
    </subcellularLocation>
</comment>
<evidence type="ECO:0000256" key="7">
    <source>
        <dbReference type="ARBA" id="ARBA00022824"/>
    </source>
</evidence>
<evidence type="ECO:0000256" key="8">
    <source>
        <dbReference type="ARBA" id="ARBA00022989"/>
    </source>
</evidence>
<evidence type="ECO:0000256" key="5">
    <source>
        <dbReference type="ARBA" id="ARBA00022691"/>
    </source>
</evidence>
<feature type="transmembrane region" description="Helical" evidence="13 14">
    <location>
        <begin position="502"/>
        <end position="524"/>
    </location>
</feature>
<organism evidence="16 17">
    <name type="scientific">Rhodotorula diobovata</name>
    <dbReference type="NCBI Taxonomy" id="5288"/>
    <lineage>
        <taxon>Eukaryota</taxon>
        <taxon>Fungi</taxon>
        <taxon>Dikarya</taxon>
        <taxon>Basidiomycota</taxon>
        <taxon>Pucciniomycotina</taxon>
        <taxon>Microbotryomycetes</taxon>
        <taxon>Sporidiobolales</taxon>
        <taxon>Sporidiobolaceae</taxon>
        <taxon>Rhodotorula</taxon>
    </lineage>
</organism>
<keyword evidence="12 13" id="KW-1208">Phospholipid metabolism</keyword>
<dbReference type="GO" id="GO:0032259">
    <property type="term" value="P:methylation"/>
    <property type="evidence" value="ECO:0007669"/>
    <property type="project" value="UniProtKB-KW"/>
</dbReference>
<evidence type="ECO:0000256" key="1">
    <source>
        <dbReference type="ARBA" id="ARBA00004127"/>
    </source>
</evidence>
<evidence type="ECO:0000256" key="3">
    <source>
        <dbReference type="ARBA" id="ARBA00022603"/>
    </source>
</evidence>
<feature type="compositionally biased region" description="Low complexity" evidence="15">
    <location>
        <begin position="367"/>
        <end position="393"/>
    </location>
</feature>
<feature type="region of interest" description="Disordered" evidence="15">
    <location>
        <begin position="1"/>
        <end position="64"/>
    </location>
</feature>
<dbReference type="AlphaFoldDB" id="A0A5C5FU69"/>
<feature type="transmembrane region" description="Helical" evidence="13 14">
    <location>
        <begin position="560"/>
        <end position="580"/>
    </location>
</feature>
<feature type="transmembrane region" description="Helical" evidence="13 14">
    <location>
        <begin position="478"/>
        <end position="496"/>
    </location>
</feature>
<dbReference type="Gene3D" id="2.60.40.2840">
    <property type="match status" value="1"/>
</dbReference>
<feature type="region of interest" description="Disordered" evidence="15">
    <location>
        <begin position="1015"/>
        <end position="1046"/>
    </location>
</feature>
<dbReference type="EC" id="2.1.1.17" evidence="13 14"/>
<name>A0A5C5FU69_9BASI</name>
<comment type="caution">
    <text evidence="16">The sequence shown here is derived from an EMBL/GenBank/DDBJ whole genome shotgun (WGS) entry which is preliminary data.</text>
</comment>
<reference evidence="16 17" key="1">
    <citation type="submission" date="2019-03" db="EMBL/GenBank/DDBJ databases">
        <title>Rhodosporidium diobovatum UCD-FST 08-225 genome sequencing, assembly, and annotation.</title>
        <authorList>
            <person name="Fakankun I.U."/>
            <person name="Fristensky B."/>
            <person name="Levin D.B."/>
        </authorList>
    </citation>
    <scope>NUCLEOTIDE SEQUENCE [LARGE SCALE GENOMIC DNA]</scope>
    <source>
        <strain evidence="16 17">UCD-FST 08-225</strain>
    </source>
</reference>
<evidence type="ECO:0000256" key="15">
    <source>
        <dbReference type="SAM" id="MobiDB-lite"/>
    </source>
</evidence>
<evidence type="ECO:0000256" key="4">
    <source>
        <dbReference type="ARBA" id="ARBA00022679"/>
    </source>
</evidence>
<keyword evidence="9 13" id="KW-0443">Lipid metabolism</keyword>
<keyword evidence="2 13" id="KW-0444">Lipid biosynthesis</keyword>
<evidence type="ECO:0000256" key="12">
    <source>
        <dbReference type="ARBA" id="ARBA00023264"/>
    </source>
</evidence>
<dbReference type="InterPro" id="IPR007318">
    <property type="entry name" value="Phopholipid_MeTrfase"/>
</dbReference>
<keyword evidence="8 13" id="KW-1133">Transmembrane helix</keyword>
<feature type="transmembrane region" description="Helical" evidence="13 14">
    <location>
        <begin position="199"/>
        <end position="219"/>
    </location>
</feature>
<keyword evidence="4 13" id="KW-0808">Transferase</keyword>
<keyword evidence="6 13" id="KW-0812">Transmembrane</keyword>
<feature type="transmembrane region" description="Helical" evidence="13 14">
    <location>
        <begin position="654"/>
        <end position="682"/>
    </location>
</feature>
<keyword evidence="10 13" id="KW-0472">Membrane</keyword>
<evidence type="ECO:0000256" key="11">
    <source>
        <dbReference type="ARBA" id="ARBA00023209"/>
    </source>
</evidence>
<comment type="similarity">
    <text evidence="13 14">Belongs to the class VI-like SAM-binding methyltransferase superfamily. CHO2 family.</text>
</comment>
<dbReference type="Pfam" id="PF04191">
    <property type="entry name" value="PEMT"/>
    <property type="match status" value="2"/>
</dbReference>
<comment type="catalytic activity">
    <reaction evidence="13 14">
        <text>a 1,2-diacyl-sn-glycero-3-phosphoethanolamine + S-adenosyl-L-methionine = a 1,2-diacyl-sn-glycero-3-phospho-N-methylethanolamine + S-adenosyl-L-homocysteine + H(+)</text>
        <dbReference type="Rhea" id="RHEA:11164"/>
        <dbReference type="ChEBI" id="CHEBI:15378"/>
        <dbReference type="ChEBI" id="CHEBI:57856"/>
        <dbReference type="ChEBI" id="CHEBI:59789"/>
        <dbReference type="ChEBI" id="CHEBI:64573"/>
        <dbReference type="ChEBI" id="CHEBI:64612"/>
        <dbReference type="EC" id="2.1.1.17"/>
    </reaction>
</comment>
<dbReference type="OrthoDB" id="4583at2759"/>
<gene>
    <name evidence="16" type="ORF">DMC30DRAFT_266746</name>
</gene>
<evidence type="ECO:0000256" key="13">
    <source>
        <dbReference type="HAMAP-Rule" id="MF_03217"/>
    </source>
</evidence>
<feature type="region of interest" description="Disordered" evidence="15">
    <location>
        <begin position="362"/>
        <end position="420"/>
    </location>
</feature>
<evidence type="ECO:0000256" key="2">
    <source>
        <dbReference type="ARBA" id="ARBA00022516"/>
    </source>
</evidence>
<comment type="function">
    <text evidence="13 14">Catalyzes the first step of the methylation pathway of phosphatidylcholine biosynthesis, the SAM-dependent methylation of phosphatidylethanolamine (PE) to phosphatidylmonomethylethanolamine (PMME).</text>
</comment>
<feature type="transmembrane region" description="Helical" evidence="13 14">
    <location>
        <begin position="297"/>
        <end position="322"/>
    </location>
</feature>
<proteinExistence type="inferred from homology"/>
<dbReference type="HAMAP" id="MF_03217">
    <property type="entry name" value="PEMT"/>
    <property type="match status" value="1"/>
</dbReference>
<feature type="transmembrane region" description="Helical" evidence="13 14">
    <location>
        <begin position="257"/>
        <end position="277"/>
    </location>
</feature>